<dbReference type="InterPro" id="IPR029063">
    <property type="entry name" value="SAM-dependent_MTases_sf"/>
</dbReference>
<dbReference type="HOGENOM" id="CLU_075826_2_2_6"/>
<evidence type="ECO:0000313" key="9">
    <source>
        <dbReference type="EMBL" id="BAC24216.1"/>
    </source>
</evidence>
<proteinExistence type="inferred from homology"/>
<dbReference type="Gene3D" id="3.40.50.150">
    <property type="entry name" value="Vaccinia Virus protein VP39"/>
    <property type="match status" value="1"/>
</dbReference>
<dbReference type="PANTHER" id="PTHR43542:SF1">
    <property type="entry name" value="METHYLTRANSFERASE"/>
    <property type="match status" value="1"/>
</dbReference>
<evidence type="ECO:0000256" key="5">
    <source>
        <dbReference type="ARBA" id="ARBA00022603"/>
    </source>
</evidence>
<dbReference type="GO" id="GO:0003676">
    <property type="term" value="F:nucleic acid binding"/>
    <property type="evidence" value="ECO:0007669"/>
    <property type="project" value="InterPro"/>
</dbReference>
<dbReference type="AlphaFoldDB" id="Q8D3D1"/>
<comment type="catalytic activity">
    <reaction evidence="7 8">
        <text>guanosine(966) in 16S rRNA + S-adenosyl-L-methionine = N(2)-methylguanosine(966) in 16S rRNA + S-adenosyl-L-homocysteine + H(+)</text>
        <dbReference type="Rhea" id="RHEA:23548"/>
        <dbReference type="Rhea" id="RHEA-COMP:10211"/>
        <dbReference type="Rhea" id="RHEA-COMP:10212"/>
        <dbReference type="ChEBI" id="CHEBI:15378"/>
        <dbReference type="ChEBI" id="CHEBI:57856"/>
        <dbReference type="ChEBI" id="CHEBI:59789"/>
        <dbReference type="ChEBI" id="CHEBI:74269"/>
        <dbReference type="ChEBI" id="CHEBI:74481"/>
        <dbReference type="EC" id="2.1.1.171"/>
    </reaction>
</comment>
<reference evidence="9 10" key="1">
    <citation type="journal article" date="2002" name="Nat. Genet.">
        <title>Genome sequence of the endocellular obligate symbiont of tsetse flies, Wigglesworthia glossinidia.</title>
        <authorList>
            <person name="Akman L."/>
            <person name="Yamashita A."/>
            <person name="Watanabe H."/>
            <person name="Oshima K."/>
            <person name="Shiba T."/>
            <person name="Hattori M."/>
            <person name="Aksoy S."/>
        </authorList>
    </citation>
    <scope>NUCLEOTIDE SEQUENCE [LARGE SCALE GENOMIC DNA]</scope>
</reference>
<keyword evidence="5 8" id="KW-0489">Methyltransferase</keyword>
<sequence length="193" mass="23143">MIFLKKKLYKNKISIIGGKWKNKKFILSKRIYLRPTLGYIRETLFNWLEPFVENAYCLDCFSGTGMLGSEALSRKAKYVVFLDKNIELNNILSQNLKHLKCNNYYIINTNTIKWLNNPKLSFDIVFIDPPYINIKIVNTVINFLEKNFFLKKKSWIYIEINKKNLDPIVPNNWMIYRKKNTKNISYYLYERNN</sequence>
<dbReference type="KEGG" id="wbr:yhhF"/>
<name>Q8D3D1_WIGBR</name>
<dbReference type="PIRSF" id="PIRSF004553">
    <property type="entry name" value="CHP00095"/>
    <property type="match status" value="1"/>
</dbReference>
<dbReference type="SUPFAM" id="SSF53335">
    <property type="entry name" value="S-adenosyl-L-methionine-dependent methyltransferases"/>
    <property type="match status" value="1"/>
</dbReference>
<evidence type="ECO:0000256" key="2">
    <source>
        <dbReference type="ARBA" id="ARBA00005269"/>
    </source>
</evidence>
<dbReference type="Pfam" id="PF03602">
    <property type="entry name" value="Cons_hypoth95"/>
    <property type="match status" value="1"/>
</dbReference>
<keyword evidence="8" id="KW-0949">S-adenosyl-L-methionine</keyword>
<keyword evidence="8" id="KW-0698">rRNA processing</keyword>
<organism evidence="9 10">
    <name type="scientific">Wigglesworthia glossinidia brevipalpis</name>
    <dbReference type="NCBI Taxonomy" id="36870"/>
    <lineage>
        <taxon>Bacteria</taxon>
        <taxon>Pseudomonadati</taxon>
        <taxon>Pseudomonadota</taxon>
        <taxon>Gammaproteobacteria</taxon>
        <taxon>Enterobacterales</taxon>
        <taxon>Erwiniaceae</taxon>
        <taxon>Wigglesworthia</taxon>
    </lineage>
</organism>
<evidence type="ECO:0000256" key="8">
    <source>
        <dbReference type="PIRNR" id="PIRNR004553"/>
    </source>
</evidence>
<dbReference type="PROSITE" id="PS00092">
    <property type="entry name" value="N6_MTASE"/>
    <property type="match status" value="1"/>
</dbReference>
<evidence type="ECO:0000313" key="10">
    <source>
        <dbReference type="Proteomes" id="UP000000562"/>
    </source>
</evidence>
<accession>Q8D3D1</accession>
<comment type="function">
    <text evidence="1 8">Specifically methylates the guanine in position 966 of 16S rRNA in the assembled 30S particle.</text>
</comment>
<evidence type="ECO:0000256" key="1">
    <source>
        <dbReference type="ARBA" id="ARBA00002649"/>
    </source>
</evidence>
<evidence type="ECO:0000256" key="7">
    <source>
        <dbReference type="ARBA" id="ARBA00048326"/>
    </source>
</evidence>
<dbReference type="EMBL" id="BA000021">
    <property type="protein sequence ID" value="BAC24216.1"/>
    <property type="molecule type" value="Genomic_DNA"/>
</dbReference>
<dbReference type="Proteomes" id="UP000000562">
    <property type="component" value="Chromosome"/>
</dbReference>
<gene>
    <name evidence="9" type="primary">yhhF</name>
</gene>
<dbReference type="eggNOG" id="COG0742">
    <property type="taxonomic scope" value="Bacteria"/>
</dbReference>
<dbReference type="GO" id="GO:0052913">
    <property type="term" value="F:16S rRNA (guanine(966)-N(2))-methyltransferase activity"/>
    <property type="evidence" value="ECO:0007669"/>
    <property type="project" value="UniProtKB-EC"/>
</dbReference>
<keyword evidence="10" id="KW-1185">Reference proteome</keyword>
<dbReference type="OrthoDB" id="9803017at2"/>
<evidence type="ECO:0000256" key="3">
    <source>
        <dbReference type="ARBA" id="ARBA00012141"/>
    </source>
</evidence>
<dbReference type="NCBIfam" id="TIGR00095">
    <property type="entry name" value="16S rRNA (guanine(966)-N(2))-methyltransferase RsmD"/>
    <property type="match status" value="1"/>
</dbReference>
<dbReference type="STRING" id="36870.gene:10368548"/>
<evidence type="ECO:0000256" key="4">
    <source>
        <dbReference type="ARBA" id="ARBA00013682"/>
    </source>
</evidence>
<dbReference type="PANTHER" id="PTHR43542">
    <property type="entry name" value="METHYLTRANSFERASE"/>
    <property type="match status" value="1"/>
</dbReference>
<dbReference type="CDD" id="cd02440">
    <property type="entry name" value="AdoMet_MTases"/>
    <property type="match status" value="1"/>
</dbReference>
<dbReference type="InterPro" id="IPR004398">
    <property type="entry name" value="RNA_MeTrfase_RsmD"/>
</dbReference>
<dbReference type="InterPro" id="IPR002052">
    <property type="entry name" value="DNA_methylase_N6_adenine_CS"/>
</dbReference>
<keyword evidence="6 8" id="KW-0808">Transferase</keyword>
<evidence type="ECO:0000256" key="6">
    <source>
        <dbReference type="ARBA" id="ARBA00022679"/>
    </source>
</evidence>
<protein>
    <recommendedName>
        <fullName evidence="4 8">Ribosomal RNA small subunit methyltransferase D</fullName>
        <ecNumber evidence="3 8">2.1.1.171</ecNumber>
    </recommendedName>
</protein>
<comment type="similarity">
    <text evidence="2 8">Belongs to the methyltransferase superfamily. RsmD family.</text>
</comment>
<dbReference type="EC" id="2.1.1.171" evidence="3 8"/>